<dbReference type="SUPFAM" id="SSF54001">
    <property type="entry name" value="Cysteine proteinases"/>
    <property type="match status" value="1"/>
</dbReference>
<keyword evidence="14" id="KW-1185">Reference proteome</keyword>
<evidence type="ECO:0000256" key="1">
    <source>
        <dbReference type="ARBA" id="ARBA00004319"/>
    </source>
</evidence>
<dbReference type="Pfam" id="PF08246">
    <property type="entry name" value="Inhibitor_I29"/>
    <property type="match status" value="1"/>
</dbReference>
<keyword evidence="8" id="KW-0325">Glycoprotein</keyword>
<keyword evidence="6" id="KW-0788">Thiol protease</keyword>
<feature type="domain" description="Peptidase C1A papain C-terminal" evidence="12">
    <location>
        <begin position="131"/>
        <end position="346"/>
    </location>
</feature>
<dbReference type="InterPro" id="IPR000169">
    <property type="entry name" value="Pept_cys_AS"/>
</dbReference>
<feature type="domain" description="Cathepsin propeptide inhibitor" evidence="13">
    <location>
        <begin position="41"/>
        <end position="99"/>
    </location>
</feature>
<dbReference type="InterPro" id="IPR000668">
    <property type="entry name" value="Peptidase_C1A_C"/>
</dbReference>
<name>A0A6P4BEJ4_ARADU</name>
<dbReference type="PANTHER" id="PTHR12411">
    <property type="entry name" value="CYSTEINE PROTEASE FAMILY C1-RELATED"/>
    <property type="match status" value="1"/>
</dbReference>
<evidence type="ECO:0000256" key="7">
    <source>
        <dbReference type="ARBA" id="ARBA00023157"/>
    </source>
</evidence>
<evidence type="ECO:0000256" key="5">
    <source>
        <dbReference type="ARBA" id="ARBA00022801"/>
    </source>
</evidence>
<dbReference type="PROSITE" id="PS00139">
    <property type="entry name" value="THIOL_PROTEASE_CYS"/>
    <property type="match status" value="1"/>
</dbReference>
<dbReference type="InterPro" id="IPR038765">
    <property type="entry name" value="Papain-like_cys_pep_sf"/>
</dbReference>
<dbReference type="OrthoDB" id="10253408at2759"/>
<sequence length="349" mass="39061">MASFSQSLYVLALFAVLALWNSRVTMSRKLVELEAWSPKRHEQWMVEHGKYYKDVAEKEKRYQIFKENVEFIESFNANNKNLTFKLGVNQFADQTFEEFKASSLNGKKGSLGLMGMEEIKTPFRYENVTDIPETIDWRKRGAVTPIKDQKDCGSCWAFATVATVESIHQISTGKLESLSEQELVDCVRGKSGGCNGGFMEDAFKFIAKKGGIASEAKYPYKHVDRTCNSKKKEPVASIKGYEKVPKNNEKALLKAVANQPVGVDIEAGQKAFQFYSGGVFAGKCGTKTDHDVAVVGYGSTEDGTKYWIVKNSWGKNWGENGYMRMKRDIKSNKGLCGLAMNPLYPVAFA</sequence>
<comment type="subcellular location">
    <subcellularLocation>
        <location evidence="1">Endoplasmic reticulum lumen</location>
    </subcellularLocation>
</comment>
<dbReference type="KEGG" id="adu:107462344"/>
<keyword evidence="4 11" id="KW-0732">Signal</keyword>
<dbReference type="InterPro" id="IPR013201">
    <property type="entry name" value="Prot_inhib_I29"/>
</dbReference>
<dbReference type="SMART" id="SM00645">
    <property type="entry name" value="Pept_C1"/>
    <property type="match status" value="1"/>
</dbReference>
<comment type="similarity">
    <text evidence="2">Belongs to the peptidase C1 family.</text>
</comment>
<gene>
    <name evidence="15" type="primary">LOC107462344</name>
</gene>
<evidence type="ECO:0000256" key="8">
    <source>
        <dbReference type="ARBA" id="ARBA00023180"/>
    </source>
</evidence>
<accession>A0A6P4BEJ4</accession>
<dbReference type="GeneID" id="107462344"/>
<organism evidence="14 15">
    <name type="scientific">Arachis duranensis</name>
    <name type="common">Wild peanut</name>
    <dbReference type="NCBI Taxonomy" id="130453"/>
    <lineage>
        <taxon>Eukaryota</taxon>
        <taxon>Viridiplantae</taxon>
        <taxon>Streptophyta</taxon>
        <taxon>Embryophyta</taxon>
        <taxon>Tracheophyta</taxon>
        <taxon>Spermatophyta</taxon>
        <taxon>Magnoliopsida</taxon>
        <taxon>eudicotyledons</taxon>
        <taxon>Gunneridae</taxon>
        <taxon>Pentapetalae</taxon>
        <taxon>rosids</taxon>
        <taxon>fabids</taxon>
        <taxon>Fabales</taxon>
        <taxon>Fabaceae</taxon>
        <taxon>Papilionoideae</taxon>
        <taxon>50 kb inversion clade</taxon>
        <taxon>dalbergioids sensu lato</taxon>
        <taxon>Dalbergieae</taxon>
        <taxon>Pterocarpus clade</taxon>
        <taxon>Arachis</taxon>
    </lineage>
</organism>
<keyword evidence="3" id="KW-0645">Protease</keyword>
<proteinExistence type="inferred from homology"/>
<dbReference type="InterPro" id="IPR039417">
    <property type="entry name" value="Peptidase_C1A_papain-like"/>
</dbReference>
<feature type="signal peptide" evidence="11">
    <location>
        <begin position="1"/>
        <end position="27"/>
    </location>
</feature>
<dbReference type="GO" id="GO:0005788">
    <property type="term" value="C:endoplasmic reticulum lumen"/>
    <property type="evidence" value="ECO:0007669"/>
    <property type="project" value="UniProtKB-SubCell"/>
</dbReference>
<dbReference type="GO" id="GO:0006508">
    <property type="term" value="P:proteolysis"/>
    <property type="evidence" value="ECO:0007669"/>
    <property type="project" value="UniProtKB-KW"/>
</dbReference>
<dbReference type="PROSITE" id="PS00640">
    <property type="entry name" value="THIOL_PROTEASE_ASN"/>
    <property type="match status" value="1"/>
</dbReference>
<evidence type="ECO:0000256" key="2">
    <source>
        <dbReference type="ARBA" id="ARBA00008455"/>
    </source>
</evidence>
<evidence type="ECO:0000259" key="12">
    <source>
        <dbReference type="SMART" id="SM00645"/>
    </source>
</evidence>
<evidence type="ECO:0000256" key="3">
    <source>
        <dbReference type="ARBA" id="ARBA00022670"/>
    </source>
</evidence>
<dbReference type="GO" id="GO:0008234">
    <property type="term" value="F:cysteine-type peptidase activity"/>
    <property type="evidence" value="ECO:0007669"/>
    <property type="project" value="UniProtKB-KW"/>
</dbReference>
<evidence type="ECO:0000256" key="4">
    <source>
        <dbReference type="ARBA" id="ARBA00022729"/>
    </source>
</evidence>
<dbReference type="Gene3D" id="3.90.70.10">
    <property type="entry name" value="Cysteine proteinases"/>
    <property type="match status" value="1"/>
</dbReference>
<dbReference type="SMART" id="SM00848">
    <property type="entry name" value="Inhibitor_I29"/>
    <property type="match status" value="1"/>
</dbReference>
<evidence type="ECO:0000256" key="11">
    <source>
        <dbReference type="SAM" id="SignalP"/>
    </source>
</evidence>
<evidence type="ECO:0000313" key="15">
    <source>
        <dbReference type="RefSeq" id="XP_015936404.1"/>
    </source>
</evidence>
<feature type="chain" id="PRO_5027684725" description="Vignain" evidence="11">
    <location>
        <begin position="28"/>
        <end position="349"/>
    </location>
</feature>
<keyword evidence="5" id="KW-0378">Hydrolase</keyword>
<evidence type="ECO:0000256" key="10">
    <source>
        <dbReference type="ARBA" id="ARBA00080531"/>
    </source>
</evidence>
<dbReference type="Pfam" id="PF00112">
    <property type="entry name" value="Peptidase_C1"/>
    <property type="match status" value="1"/>
</dbReference>
<evidence type="ECO:0000256" key="6">
    <source>
        <dbReference type="ARBA" id="ARBA00022807"/>
    </source>
</evidence>
<dbReference type="PRINTS" id="PR00705">
    <property type="entry name" value="PAPAIN"/>
</dbReference>
<dbReference type="CDD" id="cd02248">
    <property type="entry name" value="Peptidase_C1A"/>
    <property type="match status" value="1"/>
</dbReference>
<dbReference type="InterPro" id="IPR025661">
    <property type="entry name" value="Pept_asp_AS"/>
</dbReference>
<dbReference type="Proteomes" id="UP000515211">
    <property type="component" value="Chromosome 8"/>
</dbReference>
<reference evidence="14" key="1">
    <citation type="journal article" date="2016" name="Nat. Genet.">
        <title>The genome sequences of Arachis duranensis and Arachis ipaensis, the diploid ancestors of cultivated peanut.</title>
        <authorList>
            <person name="Bertioli D.J."/>
            <person name="Cannon S.B."/>
            <person name="Froenicke L."/>
            <person name="Huang G."/>
            <person name="Farmer A.D."/>
            <person name="Cannon E.K."/>
            <person name="Liu X."/>
            <person name="Gao D."/>
            <person name="Clevenger J."/>
            <person name="Dash S."/>
            <person name="Ren L."/>
            <person name="Moretzsohn M.C."/>
            <person name="Shirasawa K."/>
            <person name="Huang W."/>
            <person name="Vidigal B."/>
            <person name="Abernathy B."/>
            <person name="Chu Y."/>
            <person name="Niederhuth C.E."/>
            <person name="Umale P."/>
            <person name="Araujo A.C."/>
            <person name="Kozik A."/>
            <person name="Kim K.D."/>
            <person name="Burow M.D."/>
            <person name="Varshney R.K."/>
            <person name="Wang X."/>
            <person name="Zhang X."/>
            <person name="Barkley N."/>
            <person name="Guimaraes P.M."/>
            <person name="Isobe S."/>
            <person name="Guo B."/>
            <person name="Liao B."/>
            <person name="Stalker H.T."/>
            <person name="Schmitz R.J."/>
            <person name="Scheffler B.E."/>
            <person name="Leal-Bertioli S.C."/>
            <person name="Xun X."/>
            <person name="Jackson S.A."/>
            <person name="Michelmore R."/>
            <person name="Ozias-Akins P."/>
        </authorList>
    </citation>
    <scope>NUCLEOTIDE SEQUENCE [LARGE SCALE GENOMIC DNA]</scope>
    <source>
        <strain evidence="14">cv. V14167</strain>
    </source>
</reference>
<dbReference type="RefSeq" id="XP_015936404.1">
    <property type="nucleotide sequence ID" value="XM_016080918.3"/>
</dbReference>
<keyword evidence="7" id="KW-1015">Disulfide bond</keyword>
<evidence type="ECO:0000256" key="9">
    <source>
        <dbReference type="ARBA" id="ARBA00069575"/>
    </source>
</evidence>
<dbReference type="AlphaFoldDB" id="A0A6P4BEJ4"/>
<dbReference type="FunFam" id="3.90.70.10:FF:000023">
    <property type="entry name" value="Senescence-specific cysteine protease SAG39"/>
    <property type="match status" value="1"/>
</dbReference>
<evidence type="ECO:0000313" key="14">
    <source>
        <dbReference type="Proteomes" id="UP000515211"/>
    </source>
</evidence>
<dbReference type="InterPro" id="IPR013128">
    <property type="entry name" value="Peptidase_C1A"/>
</dbReference>
<evidence type="ECO:0000259" key="13">
    <source>
        <dbReference type="SMART" id="SM00848"/>
    </source>
</evidence>
<reference evidence="15" key="2">
    <citation type="submission" date="2025-08" db="UniProtKB">
        <authorList>
            <consortium name="RefSeq"/>
        </authorList>
    </citation>
    <scope>IDENTIFICATION</scope>
    <source>
        <tissue evidence="15">Whole plant</tissue>
    </source>
</reference>
<protein>
    <recommendedName>
        <fullName evidence="9">Vignain</fullName>
    </recommendedName>
    <alternativeName>
        <fullName evidence="10">Bean endopeptidase</fullName>
    </alternativeName>
</protein>